<organism evidence="5 6">
    <name type="scientific">Streptomyces bottropensis ATCC 25435</name>
    <dbReference type="NCBI Taxonomy" id="1054862"/>
    <lineage>
        <taxon>Bacteria</taxon>
        <taxon>Bacillati</taxon>
        <taxon>Actinomycetota</taxon>
        <taxon>Actinomycetes</taxon>
        <taxon>Kitasatosporales</taxon>
        <taxon>Streptomycetaceae</taxon>
        <taxon>Streptomyces</taxon>
    </lineage>
</organism>
<name>M3EJ54_9ACTN</name>
<evidence type="ECO:0000313" key="6">
    <source>
        <dbReference type="Proteomes" id="UP000030760"/>
    </source>
</evidence>
<evidence type="ECO:0000259" key="4">
    <source>
        <dbReference type="Pfam" id="PF13613"/>
    </source>
</evidence>
<evidence type="ECO:0000259" key="3">
    <source>
        <dbReference type="Pfam" id="PF13359"/>
    </source>
</evidence>
<dbReference type="Pfam" id="PF13613">
    <property type="entry name" value="HTH_Tnp_4"/>
    <property type="match status" value="1"/>
</dbReference>
<comment type="cofactor">
    <cofactor evidence="1">
        <name>a divalent metal cation</name>
        <dbReference type="ChEBI" id="CHEBI:60240"/>
    </cofactor>
</comment>
<accession>M3EJ54</accession>
<dbReference type="AlphaFoldDB" id="M3EJ54"/>
<evidence type="ECO:0000313" key="5">
    <source>
        <dbReference type="EMBL" id="EMF56381.1"/>
    </source>
</evidence>
<gene>
    <name evidence="5" type="ORF">SBD_2291</name>
</gene>
<dbReference type="GO" id="GO:0046872">
    <property type="term" value="F:metal ion binding"/>
    <property type="evidence" value="ECO:0007669"/>
    <property type="project" value="UniProtKB-KW"/>
</dbReference>
<reference evidence="6" key="1">
    <citation type="journal article" date="2013" name="Genome Announc.">
        <title>Draft Genome Sequence of Streptomyces bottropensis ATCC 25435, a Bottromycin-Producing Actinomycete.</title>
        <authorList>
            <person name="Zhang H."/>
            <person name="Zhou W."/>
            <person name="Zhuang Y."/>
            <person name="Liang X."/>
            <person name="Liu T."/>
        </authorList>
    </citation>
    <scope>NUCLEOTIDE SEQUENCE [LARGE SCALE GENOMIC DNA]</scope>
    <source>
        <strain evidence="6">ATCC 25435</strain>
    </source>
</reference>
<dbReference type="InterPro" id="IPR027805">
    <property type="entry name" value="Transposase_HTH_dom"/>
</dbReference>
<evidence type="ECO:0000256" key="2">
    <source>
        <dbReference type="ARBA" id="ARBA00022723"/>
    </source>
</evidence>
<protein>
    <submittedName>
        <fullName evidence="5">Transposase IS4 family protein</fullName>
    </submittedName>
</protein>
<dbReference type="Proteomes" id="UP000030760">
    <property type="component" value="Unassembled WGS sequence"/>
</dbReference>
<feature type="domain" description="DDE Tnp4" evidence="3">
    <location>
        <begin position="67"/>
        <end position="111"/>
    </location>
</feature>
<dbReference type="Pfam" id="PF13359">
    <property type="entry name" value="DDE_Tnp_4"/>
    <property type="match status" value="1"/>
</dbReference>
<feature type="domain" description="Transposase Helix-turn-helix" evidence="4">
    <location>
        <begin position="2"/>
        <end position="47"/>
    </location>
</feature>
<keyword evidence="2" id="KW-0479">Metal-binding</keyword>
<dbReference type="InterPro" id="IPR027806">
    <property type="entry name" value="HARBI1_dom"/>
</dbReference>
<evidence type="ECO:0000256" key="1">
    <source>
        <dbReference type="ARBA" id="ARBA00001968"/>
    </source>
</evidence>
<sequence length="176" mass="19367">MSCFRQAQLALAHLRKNETLAQLSAGFGVSEATAWRYVDETVDVLAAWAPGLREALTGRGEDDFVTLDGTLIPTDRVAADEPYYSKKHKKHGINVQVVAAPNGTPLWFSRASKIMEFSTPHDLPGRPCLPTHHRRSSLPLTSSVSIQRWCRGKSPAFCNVLPRGPTRAIREGCGML</sequence>
<dbReference type="EMBL" id="KB405064">
    <property type="protein sequence ID" value="EMF56381.1"/>
    <property type="molecule type" value="Genomic_DNA"/>
</dbReference>
<proteinExistence type="predicted"/>